<dbReference type="Gene3D" id="3.30.530.20">
    <property type="match status" value="1"/>
</dbReference>
<evidence type="ECO:0000313" key="2">
    <source>
        <dbReference type="Proteomes" id="UP000559987"/>
    </source>
</evidence>
<name>A0A839UUQ2_9GAMM</name>
<dbReference type="InterPro" id="IPR019587">
    <property type="entry name" value="Polyketide_cyclase/dehydratase"/>
</dbReference>
<dbReference type="RefSeq" id="WP_183910699.1">
    <property type="nucleotide sequence ID" value="NZ_JACHXZ010000003.1"/>
</dbReference>
<dbReference type="CDD" id="cd07812">
    <property type="entry name" value="SRPBCC"/>
    <property type="match status" value="1"/>
</dbReference>
<sequence length="146" mass="17099">MKYTVEIEINLPRTKVIALFDNPDNLQKWMPNLVSFTHLSGEPGQVGAQSKFVLQQGSKTCELIETITARNLPEQFDGTYETDGMWNEVQNVFVDIDNTKTRWIAHTEFKSDKFMMKLIMLIMPRAFRKESLRFMESFKNFAEQEH</sequence>
<dbReference type="Proteomes" id="UP000559987">
    <property type="component" value="Unassembled WGS sequence"/>
</dbReference>
<keyword evidence="2" id="KW-1185">Reference proteome</keyword>
<dbReference type="SUPFAM" id="SSF55961">
    <property type="entry name" value="Bet v1-like"/>
    <property type="match status" value="1"/>
</dbReference>
<accession>A0A839UUQ2</accession>
<dbReference type="EMBL" id="JACHXZ010000003">
    <property type="protein sequence ID" value="MBB3169218.1"/>
    <property type="molecule type" value="Genomic_DNA"/>
</dbReference>
<dbReference type="AlphaFoldDB" id="A0A839UUQ2"/>
<organism evidence="1 2">
    <name type="scientific">Simiduia aestuariiviva</name>
    <dbReference type="NCBI Taxonomy" id="1510459"/>
    <lineage>
        <taxon>Bacteria</taxon>
        <taxon>Pseudomonadati</taxon>
        <taxon>Pseudomonadota</taxon>
        <taxon>Gammaproteobacteria</taxon>
        <taxon>Cellvibrionales</taxon>
        <taxon>Cellvibrionaceae</taxon>
        <taxon>Simiduia</taxon>
    </lineage>
</organism>
<gene>
    <name evidence="1" type="ORF">FHS30_002426</name>
</gene>
<dbReference type="Pfam" id="PF10604">
    <property type="entry name" value="Polyketide_cyc2"/>
    <property type="match status" value="1"/>
</dbReference>
<reference evidence="1 2" key="1">
    <citation type="submission" date="2020-08" db="EMBL/GenBank/DDBJ databases">
        <title>Genomic Encyclopedia of Type Strains, Phase III (KMG-III): the genomes of soil and plant-associated and newly described type strains.</title>
        <authorList>
            <person name="Whitman W."/>
        </authorList>
    </citation>
    <scope>NUCLEOTIDE SEQUENCE [LARGE SCALE GENOMIC DNA]</scope>
    <source>
        <strain evidence="1 2">CECT 8571</strain>
    </source>
</reference>
<evidence type="ECO:0000313" key="1">
    <source>
        <dbReference type="EMBL" id="MBB3169218.1"/>
    </source>
</evidence>
<comment type="caution">
    <text evidence="1">The sequence shown here is derived from an EMBL/GenBank/DDBJ whole genome shotgun (WGS) entry which is preliminary data.</text>
</comment>
<protein>
    <submittedName>
        <fullName evidence="1">Carbon monoxide dehydrogenase subunit G</fullName>
    </submittedName>
</protein>
<proteinExistence type="predicted"/>
<dbReference type="InterPro" id="IPR023393">
    <property type="entry name" value="START-like_dom_sf"/>
</dbReference>